<feature type="binding site" evidence="9">
    <location>
        <position position="448"/>
    </location>
    <ligand>
        <name>FAD</name>
        <dbReference type="ChEBI" id="CHEBI:57692"/>
    </ligand>
</feature>
<comment type="caution">
    <text evidence="12">The sequence shown here is derived from an EMBL/GenBank/DDBJ whole genome shotgun (WGS) entry which is preliminary data.</text>
</comment>
<evidence type="ECO:0000256" key="8">
    <source>
        <dbReference type="ARBA" id="ARBA00048448"/>
    </source>
</evidence>
<dbReference type="Gene3D" id="1.10.405.10">
    <property type="entry name" value="Guanine Nucleotide Dissociation Inhibitor, domain 1"/>
    <property type="match status" value="1"/>
</dbReference>
<feature type="domain" description="Amine oxidase" evidence="11">
    <location>
        <begin position="28"/>
        <end position="472"/>
    </location>
</feature>
<evidence type="ECO:0000256" key="2">
    <source>
        <dbReference type="ARBA" id="ARBA00004362"/>
    </source>
</evidence>
<dbReference type="InterPro" id="IPR001613">
    <property type="entry name" value="Flavin_amine_oxidase"/>
</dbReference>
<evidence type="ECO:0000313" key="12">
    <source>
        <dbReference type="EMBL" id="KAB5543816.1"/>
    </source>
</evidence>
<reference evidence="12 13" key="1">
    <citation type="submission" date="2019-06" db="EMBL/GenBank/DDBJ databases">
        <title>A chromosome-scale genome assembly of the striped catfish, Pangasianodon hypophthalmus.</title>
        <authorList>
            <person name="Wen M."/>
            <person name="Zahm M."/>
            <person name="Roques C."/>
            <person name="Cabau C."/>
            <person name="Klopp C."/>
            <person name="Donnadieu C."/>
            <person name="Jouanno E."/>
            <person name="Avarre J.-C."/>
            <person name="Campet M."/>
            <person name="Ha T.T.T."/>
            <person name="Dugue R."/>
            <person name="Lampietro C."/>
            <person name="Louis A."/>
            <person name="Herpin A."/>
            <person name="Echchiki A."/>
            <person name="Berthelot C."/>
            <person name="Parey E."/>
            <person name="Roest-Crollius H."/>
            <person name="Braasch I."/>
            <person name="Postlethwait J."/>
            <person name="Bobe J."/>
            <person name="Montfort J."/>
            <person name="Bouchez O."/>
            <person name="Begum T."/>
            <person name="Schartl M."/>
            <person name="Guiguen Y."/>
        </authorList>
    </citation>
    <scope>NUCLEOTIDE SEQUENCE [LARGE SCALE GENOMIC DNA]</scope>
    <source>
        <strain evidence="12 13">Indonesia</strain>
        <tissue evidence="12">Blood</tissue>
    </source>
</reference>
<sequence length="551" mass="60689">MCEEQQRDVCEMCEVCEVCDVVVVGGGLSGLSAARRLKERNEKLQVLVLEAKGRVGGRTLTLSLPASSGLDSWDMGGQWVGSSQTHIMDLIQELGLEVYPQFTEGKKVHHMGGANAKISTYTSSIPSFSPLVLLDFMHFIWRIERLCKSVCVENPMKTPDALQLDSMTLQSYMDKHIWTTQLTQELELCTRSVFGMEPSQLSFLYFLMYSAAAGGVMRLLEATPGSAQEFRVKGGTQQLSERVAEQLGKENVRLGSAVTAIWQREETVEVKTTMSTITCKAVIVTCPPHMAAQIEYRPALPLERRHLAQCMPVGHMTKFIITYPTAFWKQKGFSGEIVARPSIHCPFGVTFDATSPSGSPALVGFIAGVQACYWNSREMEDRRDAVVSSLVKYLGPEAASYIHYEEKDWAKEEYNGGCPVNVMVPGMLTFYHPGLRKPCGRIYWAGTETATQWCGYLSGAVQSGQRAALEVLADVSPAVLSQTEIQEVRADLTKAPLDLSQVWDCPKGSASSSRFLIGLTVMAVTVGGAVFLLKPELGKNWLSRVLAVIQR</sequence>
<keyword evidence="5" id="KW-0472">Membrane</keyword>
<dbReference type="Proteomes" id="UP000327468">
    <property type="component" value="Chromosome 17"/>
</dbReference>
<dbReference type="PANTHER" id="PTHR43563">
    <property type="entry name" value="AMINE OXIDASE"/>
    <property type="match status" value="1"/>
</dbReference>
<dbReference type="PANTHER" id="PTHR43563:SF14">
    <property type="entry name" value="AMINE OXIDASE"/>
    <property type="match status" value="1"/>
</dbReference>
<organism evidence="12 13">
    <name type="scientific">Pangasianodon hypophthalmus</name>
    <name type="common">Striped catfish</name>
    <name type="synonym">Helicophagus hypophthalmus</name>
    <dbReference type="NCBI Taxonomy" id="310915"/>
    <lineage>
        <taxon>Eukaryota</taxon>
        <taxon>Metazoa</taxon>
        <taxon>Chordata</taxon>
        <taxon>Craniata</taxon>
        <taxon>Vertebrata</taxon>
        <taxon>Euteleostomi</taxon>
        <taxon>Actinopterygii</taxon>
        <taxon>Neopterygii</taxon>
        <taxon>Teleostei</taxon>
        <taxon>Ostariophysi</taxon>
        <taxon>Siluriformes</taxon>
        <taxon>Pangasiidae</taxon>
        <taxon>Pangasianodon</taxon>
    </lineage>
</organism>
<feature type="binding site" evidence="9">
    <location>
        <begin position="50"/>
        <end position="51"/>
    </location>
    <ligand>
        <name>FAD</name>
        <dbReference type="ChEBI" id="CHEBI:57692"/>
    </ligand>
</feature>
<dbReference type="Gene3D" id="3.50.50.60">
    <property type="entry name" value="FAD/NAD(P)-binding domain"/>
    <property type="match status" value="1"/>
</dbReference>
<evidence type="ECO:0000256" key="1">
    <source>
        <dbReference type="ARBA" id="ARBA00001974"/>
    </source>
</evidence>
<comment type="cofactor">
    <cofactor evidence="1 10">
        <name>FAD</name>
        <dbReference type="ChEBI" id="CHEBI:57692"/>
    </cofactor>
</comment>
<dbReference type="EMBL" id="VFJC01000018">
    <property type="protein sequence ID" value="KAB5543816.1"/>
    <property type="molecule type" value="Genomic_DNA"/>
</dbReference>
<protein>
    <recommendedName>
        <fullName evidence="10">Amine oxidase</fullName>
        <ecNumber evidence="10">1.4.3.-</ecNumber>
    </recommendedName>
</protein>
<dbReference type="GO" id="GO:0005741">
    <property type="term" value="C:mitochondrial outer membrane"/>
    <property type="evidence" value="ECO:0007669"/>
    <property type="project" value="UniProtKB-SubCell"/>
</dbReference>
<dbReference type="InterPro" id="IPR036188">
    <property type="entry name" value="FAD/NAD-bd_sf"/>
</dbReference>
<evidence type="ECO:0000259" key="11">
    <source>
        <dbReference type="Pfam" id="PF01593"/>
    </source>
</evidence>
<keyword evidence="5" id="KW-0496">Mitochondrion</keyword>
<comment type="similarity">
    <text evidence="3 10">Belongs to the flavin monoamine oxidase family.</text>
</comment>
<dbReference type="AlphaFoldDB" id="A0A5N5LPD3"/>
<accession>A0A5N5LPD3</accession>
<comment type="subcellular location">
    <subcellularLocation>
        <location evidence="2">Mitochondrion outer membrane</location>
        <topology evidence="2">Single-pass type IV membrane protein</topology>
        <orientation evidence="2">Cytoplasmic side</orientation>
    </subcellularLocation>
</comment>
<dbReference type="GO" id="GO:0008131">
    <property type="term" value="F:primary methylamine oxidase activity"/>
    <property type="evidence" value="ECO:0007669"/>
    <property type="project" value="UniProtKB-ARBA"/>
</dbReference>
<evidence type="ECO:0000256" key="5">
    <source>
        <dbReference type="ARBA" id="ARBA00022787"/>
    </source>
</evidence>
<dbReference type="PRINTS" id="PR00757">
    <property type="entry name" value="AMINEOXDASEF"/>
</dbReference>
<keyword evidence="7 10" id="KW-0560">Oxidoreductase</keyword>
<keyword evidence="4 10" id="KW-0285">Flavoprotein</keyword>
<name>A0A5N5LPD3_PANHP</name>
<keyword evidence="5" id="KW-1000">Mitochondrion outer membrane</keyword>
<dbReference type="InterPro" id="IPR002937">
    <property type="entry name" value="Amino_oxidase"/>
</dbReference>
<feature type="binding site" evidence="9">
    <location>
        <position position="29"/>
    </location>
    <ligand>
        <name>FAD</name>
        <dbReference type="ChEBI" id="CHEBI:57692"/>
    </ligand>
</feature>
<evidence type="ECO:0000256" key="6">
    <source>
        <dbReference type="ARBA" id="ARBA00022827"/>
    </source>
</evidence>
<dbReference type="EC" id="1.4.3.-" evidence="10"/>
<dbReference type="InterPro" id="IPR050703">
    <property type="entry name" value="Flavin_MAO"/>
</dbReference>
<dbReference type="Gene3D" id="3.90.660.10">
    <property type="match status" value="1"/>
</dbReference>
<evidence type="ECO:0000256" key="7">
    <source>
        <dbReference type="ARBA" id="ARBA00023002"/>
    </source>
</evidence>
<keyword evidence="13" id="KW-1185">Reference proteome</keyword>
<dbReference type="Pfam" id="PF01593">
    <property type="entry name" value="Amino_oxidase"/>
    <property type="match status" value="1"/>
</dbReference>
<dbReference type="SUPFAM" id="SSF54373">
    <property type="entry name" value="FAD-linked reductases, C-terminal domain"/>
    <property type="match status" value="1"/>
</dbReference>
<evidence type="ECO:0000256" key="9">
    <source>
        <dbReference type="PIRSR" id="PIRSR601613-1"/>
    </source>
</evidence>
<evidence type="ECO:0000256" key="4">
    <source>
        <dbReference type="ARBA" id="ARBA00022630"/>
    </source>
</evidence>
<gene>
    <name evidence="12" type="ORF">PHYPO_G00084020</name>
</gene>
<evidence type="ECO:0000256" key="10">
    <source>
        <dbReference type="RuleBase" id="RU362067"/>
    </source>
</evidence>
<evidence type="ECO:0000256" key="3">
    <source>
        <dbReference type="ARBA" id="ARBA00005995"/>
    </source>
</evidence>
<proteinExistence type="inferred from homology"/>
<comment type="catalytic activity">
    <reaction evidence="8">
        <text>a secondary aliphatic amine + O2 + H2O = a primary amine + an aldehyde + H2O2</text>
        <dbReference type="Rhea" id="RHEA:26414"/>
        <dbReference type="ChEBI" id="CHEBI:15377"/>
        <dbReference type="ChEBI" id="CHEBI:15379"/>
        <dbReference type="ChEBI" id="CHEBI:16240"/>
        <dbReference type="ChEBI" id="CHEBI:17478"/>
        <dbReference type="ChEBI" id="CHEBI:58855"/>
        <dbReference type="ChEBI" id="CHEBI:65296"/>
        <dbReference type="EC" id="1.4.3.4"/>
    </reaction>
</comment>
<dbReference type="GO" id="GO:0097621">
    <property type="term" value="F:monoamine oxidase activity"/>
    <property type="evidence" value="ECO:0007669"/>
    <property type="project" value="UniProtKB-EC"/>
</dbReference>
<evidence type="ECO:0000313" key="13">
    <source>
        <dbReference type="Proteomes" id="UP000327468"/>
    </source>
</evidence>
<feature type="binding site" evidence="9">
    <location>
        <position position="365"/>
    </location>
    <ligand>
        <name>substrate</name>
    </ligand>
</feature>
<feature type="binding site" evidence="9">
    <location>
        <position position="258"/>
    </location>
    <ligand>
        <name>FAD</name>
        <dbReference type="ChEBI" id="CHEBI:57692"/>
    </ligand>
</feature>
<keyword evidence="6 10" id="KW-0274">FAD</keyword>
<dbReference type="SUPFAM" id="SSF51905">
    <property type="entry name" value="FAD/NAD(P)-binding domain"/>
    <property type="match status" value="1"/>
</dbReference>